<organism evidence="1 2">
    <name type="scientific">Nezara viridula</name>
    <name type="common">Southern green stink bug</name>
    <name type="synonym">Cimex viridulus</name>
    <dbReference type="NCBI Taxonomy" id="85310"/>
    <lineage>
        <taxon>Eukaryota</taxon>
        <taxon>Metazoa</taxon>
        <taxon>Ecdysozoa</taxon>
        <taxon>Arthropoda</taxon>
        <taxon>Hexapoda</taxon>
        <taxon>Insecta</taxon>
        <taxon>Pterygota</taxon>
        <taxon>Neoptera</taxon>
        <taxon>Paraneoptera</taxon>
        <taxon>Hemiptera</taxon>
        <taxon>Heteroptera</taxon>
        <taxon>Panheteroptera</taxon>
        <taxon>Pentatomomorpha</taxon>
        <taxon>Pentatomoidea</taxon>
        <taxon>Pentatomidae</taxon>
        <taxon>Pentatominae</taxon>
        <taxon>Nezara</taxon>
    </lineage>
</organism>
<accession>A0A9P0HFE3</accession>
<dbReference type="AlphaFoldDB" id="A0A9P0HFE3"/>
<evidence type="ECO:0000313" key="1">
    <source>
        <dbReference type="EMBL" id="CAH1400852.1"/>
    </source>
</evidence>
<keyword evidence="2" id="KW-1185">Reference proteome</keyword>
<reference evidence="1" key="1">
    <citation type="submission" date="2022-01" db="EMBL/GenBank/DDBJ databases">
        <authorList>
            <person name="King R."/>
        </authorList>
    </citation>
    <scope>NUCLEOTIDE SEQUENCE</scope>
</reference>
<dbReference type="EMBL" id="OV725080">
    <property type="protein sequence ID" value="CAH1400852.1"/>
    <property type="molecule type" value="Genomic_DNA"/>
</dbReference>
<sequence length="194" mass="21979">MRYTIRQVTVRTNDLRVRTINFYDLRLSRRQIHAPPLTYILLQRPHLLQAPAGDENNDLLPGRHVGLLWRRLASPDNLQAFDQGLPPGRHIIGPEETRNQQYAEDHSDVADIRCTPRSLNTPEQRGTLLDPLDRGSWRTSELAELAGAITKRKDRRANYPATRLSSRTENPSAVEIVSRRRLGGNSTAGAVFTT</sequence>
<dbReference type="Proteomes" id="UP001152798">
    <property type="component" value="Chromosome 4"/>
</dbReference>
<name>A0A9P0HFE3_NEZVI</name>
<proteinExistence type="predicted"/>
<gene>
    <name evidence="1" type="ORF">NEZAVI_LOCUS10004</name>
</gene>
<protein>
    <submittedName>
        <fullName evidence="1">Uncharacterized protein</fullName>
    </submittedName>
</protein>
<evidence type="ECO:0000313" key="2">
    <source>
        <dbReference type="Proteomes" id="UP001152798"/>
    </source>
</evidence>